<dbReference type="PANTHER" id="PTHR36182:SF1">
    <property type="entry name" value="PROTEIN, PUTATIVE (AFU_ORTHOLOGUE AFUA_6G10930)-RELATED"/>
    <property type="match status" value="1"/>
</dbReference>
<keyword evidence="2" id="KW-0732">Signal</keyword>
<dbReference type="EMBL" id="NJES01000709">
    <property type="protein sequence ID" value="PHH69807.1"/>
    <property type="molecule type" value="Genomic_DNA"/>
</dbReference>
<gene>
    <name evidence="3" type="ORF">CDD80_6478</name>
</gene>
<feature type="chain" id="PRO_5012022040" description="Chitin-binding type-4 domain-containing protein" evidence="2">
    <location>
        <begin position="22"/>
        <end position="224"/>
    </location>
</feature>
<accession>A0A2C5YM18</accession>
<organism evidence="3 4">
    <name type="scientific">Ophiocordyceps camponoti-rufipedis</name>
    <dbReference type="NCBI Taxonomy" id="2004952"/>
    <lineage>
        <taxon>Eukaryota</taxon>
        <taxon>Fungi</taxon>
        <taxon>Dikarya</taxon>
        <taxon>Ascomycota</taxon>
        <taxon>Pezizomycotina</taxon>
        <taxon>Sordariomycetes</taxon>
        <taxon>Hypocreomycetidae</taxon>
        <taxon>Hypocreales</taxon>
        <taxon>Ophiocordycipitaceae</taxon>
        <taxon>Ophiocordyceps</taxon>
    </lineage>
</organism>
<dbReference type="Gene3D" id="2.70.50.70">
    <property type="match status" value="1"/>
</dbReference>
<feature type="signal peptide" evidence="2">
    <location>
        <begin position="1"/>
        <end position="21"/>
    </location>
</feature>
<comment type="caution">
    <text evidence="3">The sequence shown here is derived from an EMBL/GenBank/DDBJ whole genome shotgun (WGS) entry which is preliminary data.</text>
</comment>
<evidence type="ECO:0008006" key="5">
    <source>
        <dbReference type="Google" id="ProtNLM"/>
    </source>
</evidence>
<reference evidence="3 4" key="1">
    <citation type="submission" date="2017-06" db="EMBL/GenBank/DDBJ databases">
        <title>Ant-infecting Ophiocordyceps genomes reveal a high diversity of potential behavioral manipulation genes and a possible major role for enterotoxins.</title>
        <authorList>
            <person name="De Bekker C."/>
            <person name="Evans H.C."/>
            <person name="Brachmann A."/>
            <person name="Hughes D.P."/>
        </authorList>
    </citation>
    <scope>NUCLEOTIDE SEQUENCE [LARGE SCALE GENOMIC DNA]</scope>
    <source>
        <strain evidence="3 4">Map16</strain>
    </source>
</reference>
<evidence type="ECO:0000313" key="3">
    <source>
        <dbReference type="EMBL" id="PHH69807.1"/>
    </source>
</evidence>
<dbReference type="PANTHER" id="PTHR36182">
    <property type="entry name" value="PROTEIN, PUTATIVE (AFU_ORTHOLOGUE AFUA_6G10930)-RELATED"/>
    <property type="match status" value="1"/>
</dbReference>
<keyword evidence="4" id="KW-1185">Reference proteome</keyword>
<evidence type="ECO:0000256" key="2">
    <source>
        <dbReference type="SAM" id="SignalP"/>
    </source>
</evidence>
<dbReference type="OrthoDB" id="2342176at2759"/>
<dbReference type="Proteomes" id="UP000226431">
    <property type="component" value="Unassembled WGS sequence"/>
</dbReference>
<name>A0A2C5YM18_9HYPO</name>
<proteinExistence type="predicted"/>
<evidence type="ECO:0000256" key="1">
    <source>
        <dbReference type="SAM" id="MobiDB-lite"/>
    </source>
</evidence>
<protein>
    <recommendedName>
        <fullName evidence="5">Chitin-binding type-4 domain-containing protein</fullName>
    </recommendedName>
</protein>
<feature type="region of interest" description="Disordered" evidence="1">
    <location>
        <begin position="205"/>
        <end position="224"/>
    </location>
</feature>
<sequence length="224" mass="24024">MITTLAALATALVGFVSLSQAHMEMMRPAPLRSGYNPFTEDRDWDMRSPLESNGQDYPCKGSLNLLGTPQGQVVEEWTAGTEHNVTITGNTPHSGGSCQVSLSTDKGSSWRVLRSFVGHCPVMGESSYSFQLPADAPTGQALVGWTWFNKVGNREMYMNCAVVNIKAGGYSSSSSYADGPAMFAANVGNGCGTVEGYDLEFPHMGPDPEISSRRTHPPVGKCAY</sequence>
<dbReference type="STRING" id="2004952.A0A2C5YM18"/>
<dbReference type="AlphaFoldDB" id="A0A2C5YM18"/>
<evidence type="ECO:0000313" key="4">
    <source>
        <dbReference type="Proteomes" id="UP000226431"/>
    </source>
</evidence>